<dbReference type="PANTHER" id="PTHR30026:SF20">
    <property type="entry name" value="OUTER MEMBRANE PROTEIN TOLC"/>
    <property type="match status" value="1"/>
</dbReference>
<keyword evidence="8" id="KW-0175">Coiled coil</keyword>
<dbReference type="InterPro" id="IPR003423">
    <property type="entry name" value="OMP_efflux"/>
</dbReference>
<dbReference type="Pfam" id="PF02321">
    <property type="entry name" value="OEP"/>
    <property type="match status" value="1"/>
</dbReference>
<dbReference type="RefSeq" id="WP_290362913.1">
    <property type="nucleotide sequence ID" value="NZ_JAUFQU010000001.1"/>
</dbReference>
<organism evidence="10 11">
    <name type="scientific">Paenimyroides ceti</name>
    <dbReference type="NCBI Taxonomy" id="395087"/>
    <lineage>
        <taxon>Bacteria</taxon>
        <taxon>Pseudomonadati</taxon>
        <taxon>Bacteroidota</taxon>
        <taxon>Flavobacteriia</taxon>
        <taxon>Flavobacteriales</taxon>
        <taxon>Flavobacteriaceae</taxon>
        <taxon>Paenimyroides</taxon>
    </lineage>
</organism>
<dbReference type="InterPro" id="IPR051906">
    <property type="entry name" value="TolC-like"/>
</dbReference>
<gene>
    <name evidence="10" type="ORF">QW060_06920</name>
</gene>
<comment type="caution">
    <text evidence="10">The sequence shown here is derived from an EMBL/GenBank/DDBJ whole genome shotgun (WGS) entry which is preliminary data.</text>
</comment>
<keyword evidence="6" id="KW-0472">Membrane</keyword>
<keyword evidence="5" id="KW-0812">Transmembrane</keyword>
<evidence type="ECO:0000256" key="4">
    <source>
        <dbReference type="ARBA" id="ARBA00022452"/>
    </source>
</evidence>
<dbReference type="Gene3D" id="1.20.1600.10">
    <property type="entry name" value="Outer membrane efflux proteins (OEP)"/>
    <property type="match status" value="1"/>
</dbReference>
<proteinExistence type="inferred from homology"/>
<evidence type="ECO:0000256" key="9">
    <source>
        <dbReference type="SAM" id="SignalP"/>
    </source>
</evidence>
<evidence type="ECO:0000256" key="2">
    <source>
        <dbReference type="ARBA" id="ARBA00007613"/>
    </source>
</evidence>
<protein>
    <submittedName>
        <fullName evidence="10">TolC family protein</fullName>
    </submittedName>
</protein>
<dbReference type="Proteomes" id="UP001242368">
    <property type="component" value="Unassembled WGS sequence"/>
</dbReference>
<accession>A0ABT8CQU3</accession>
<feature type="coiled-coil region" evidence="8">
    <location>
        <begin position="347"/>
        <end position="385"/>
    </location>
</feature>
<evidence type="ECO:0000256" key="1">
    <source>
        <dbReference type="ARBA" id="ARBA00004442"/>
    </source>
</evidence>
<name>A0ABT8CQU3_9FLAO</name>
<evidence type="ECO:0000313" key="10">
    <source>
        <dbReference type="EMBL" id="MDN3706862.1"/>
    </source>
</evidence>
<keyword evidence="3" id="KW-0813">Transport</keyword>
<comment type="subcellular location">
    <subcellularLocation>
        <location evidence="1">Cell outer membrane</location>
    </subcellularLocation>
</comment>
<keyword evidence="7" id="KW-0998">Cell outer membrane</keyword>
<evidence type="ECO:0000256" key="7">
    <source>
        <dbReference type="ARBA" id="ARBA00023237"/>
    </source>
</evidence>
<comment type="similarity">
    <text evidence="2">Belongs to the outer membrane factor (OMF) (TC 1.B.17) family.</text>
</comment>
<dbReference type="PANTHER" id="PTHR30026">
    <property type="entry name" value="OUTER MEMBRANE PROTEIN TOLC"/>
    <property type="match status" value="1"/>
</dbReference>
<evidence type="ECO:0000313" key="11">
    <source>
        <dbReference type="Proteomes" id="UP001242368"/>
    </source>
</evidence>
<evidence type="ECO:0000256" key="5">
    <source>
        <dbReference type="ARBA" id="ARBA00022692"/>
    </source>
</evidence>
<feature type="coiled-coil region" evidence="8">
    <location>
        <begin position="164"/>
        <end position="191"/>
    </location>
</feature>
<evidence type="ECO:0000256" key="8">
    <source>
        <dbReference type="SAM" id="Coils"/>
    </source>
</evidence>
<evidence type="ECO:0000256" key="3">
    <source>
        <dbReference type="ARBA" id="ARBA00022448"/>
    </source>
</evidence>
<evidence type="ECO:0000256" key="6">
    <source>
        <dbReference type="ARBA" id="ARBA00023136"/>
    </source>
</evidence>
<feature type="chain" id="PRO_5047099380" evidence="9">
    <location>
        <begin position="19"/>
        <end position="459"/>
    </location>
</feature>
<keyword evidence="11" id="KW-1185">Reference proteome</keyword>
<feature type="signal peptide" evidence="9">
    <location>
        <begin position="1"/>
        <end position="18"/>
    </location>
</feature>
<dbReference type="SUPFAM" id="SSF56954">
    <property type="entry name" value="Outer membrane efflux proteins (OEP)"/>
    <property type="match status" value="1"/>
</dbReference>
<keyword evidence="4" id="KW-1134">Transmembrane beta strand</keyword>
<dbReference type="EMBL" id="JAUFQU010000001">
    <property type="protein sequence ID" value="MDN3706862.1"/>
    <property type="molecule type" value="Genomic_DNA"/>
</dbReference>
<keyword evidence="9" id="KW-0732">Signal</keyword>
<reference evidence="11" key="1">
    <citation type="journal article" date="2019" name="Int. J. Syst. Evol. Microbiol.">
        <title>The Global Catalogue of Microorganisms (GCM) 10K type strain sequencing project: providing services to taxonomists for standard genome sequencing and annotation.</title>
        <authorList>
            <consortium name="The Broad Institute Genomics Platform"/>
            <consortium name="The Broad Institute Genome Sequencing Center for Infectious Disease"/>
            <person name="Wu L."/>
            <person name="Ma J."/>
        </authorList>
    </citation>
    <scope>NUCLEOTIDE SEQUENCE [LARGE SCALE GENOMIC DNA]</scope>
    <source>
        <strain evidence="11">CECT 7184</strain>
    </source>
</reference>
<sequence length="459" mass="51662">MKKIFTLGIPLLFSVSVAAQIKVSTDLKNAIDRALEKDATIKNQNIELVKLHNERKSVLNKYIPKVEATALYSYFDNDITVDIPTLTVPIIGNQLFDGSQKMSSYGNVFHGGITAKTVLFSGGQILNGARALEAKTEGTSLMMNSEEDRIIKEVISSFDNIKLLYAAKKLIEESEQRLNKEQERVEKAIALGLAIPYDRDKIKLAALELKSKKIDVENKQKLLFQKIEQLTGIAEMDIAEVDYSIDAILILEDLSSENRNELRALESFKRASEFAIKKEKGSLLPTLGAFGSYSYTSVFNAGANIPVSAFNTSLNLRLDEFTLHPNWMFGLALKWELFSGFERKHKIEEARLNLEQIENKLTDTKEKLQLLLQKNKADYEALLSQVDIAIQKEKIAINNVTMAQKQYKEGLINITERLTAETDIYQQSLNKIEILIKQRAAAIETYSSSGPLYPLLTIE</sequence>